<organism evidence="1 2">
    <name type="scientific">Streptococcus henryi</name>
    <dbReference type="NCBI Taxonomy" id="439219"/>
    <lineage>
        <taxon>Bacteria</taxon>
        <taxon>Bacillati</taxon>
        <taxon>Bacillota</taxon>
        <taxon>Bacilli</taxon>
        <taxon>Lactobacillales</taxon>
        <taxon>Streptococcaceae</taxon>
        <taxon>Streptococcus</taxon>
    </lineage>
</organism>
<dbReference type="Pfam" id="PF19385">
    <property type="entry name" value="DUF5960"/>
    <property type="match status" value="1"/>
</dbReference>
<dbReference type="Proteomes" id="UP000182508">
    <property type="component" value="Unassembled WGS sequence"/>
</dbReference>
<dbReference type="AlphaFoldDB" id="A0A1G6C1Q9"/>
<dbReference type="EMBL" id="FMXP01000016">
    <property type="protein sequence ID" value="SDB26793.1"/>
    <property type="molecule type" value="Genomic_DNA"/>
</dbReference>
<name>A0A1G6C1Q9_9STRE</name>
<protein>
    <submittedName>
        <fullName evidence="1">Uncharacterized protein</fullName>
    </submittedName>
</protein>
<accession>A0A1G6C1Q9</accession>
<proteinExistence type="predicted"/>
<dbReference type="RefSeq" id="WP_074486116.1">
    <property type="nucleotide sequence ID" value="NZ_FMXP01000016.1"/>
</dbReference>
<evidence type="ECO:0000313" key="1">
    <source>
        <dbReference type="EMBL" id="SDB26793.1"/>
    </source>
</evidence>
<sequence>MSRREIYEDKLQFDYFSKSYLKFEEDFYKYSTLDIPLTFLTNDILREMAMSQKNYFKLNKENAKDGRDHYFHFKIETLTESHVVRKYHYQGTTYLITKN</sequence>
<keyword evidence="2" id="KW-1185">Reference proteome</keyword>
<dbReference type="InterPro" id="IPR046004">
    <property type="entry name" value="DUF5960"/>
</dbReference>
<gene>
    <name evidence="1" type="ORF">SAMN02910293_01336</name>
</gene>
<evidence type="ECO:0000313" key="2">
    <source>
        <dbReference type="Proteomes" id="UP000182508"/>
    </source>
</evidence>
<reference evidence="1 2" key="1">
    <citation type="submission" date="2016-10" db="EMBL/GenBank/DDBJ databases">
        <authorList>
            <person name="de Groot N.N."/>
        </authorList>
    </citation>
    <scope>NUCLEOTIDE SEQUENCE [LARGE SCALE GENOMIC DNA]</scope>
    <source>
        <strain evidence="1 2">A-4</strain>
    </source>
</reference>
<dbReference type="STRING" id="439219.SAMN02910293_01336"/>